<protein>
    <submittedName>
        <fullName evidence="2">PadR family transcriptional regulator</fullName>
    </submittedName>
</protein>
<dbReference type="EMBL" id="CP034184">
    <property type="protein sequence ID" value="AZI44079.1"/>
    <property type="molecule type" value="Genomic_DNA"/>
</dbReference>
<reference evidence="2 3" key="1">
    <citation type="submission" date="2018-11" db="EMBL/GenBank/DDBJ databases">
        <title>Deinococcus shelandsis sp. nov., isolated from South Shetland Islands soil of Antarctica.</title>
        <authorList>
            <person name="Tian J."/>
        </authorList>
    </citation>
    <scope>NUCLEOTIDE SEQUENCE [LARGE SCALE GENOMIC DNA]</scope>
    <source>
        <strain evidence="2 3">S14-83T</strain>
    </source>
</reference>
<proteinExistence type="predicted"/>
<dbReference type="PANTHER" id="PTHR33169:SF14">
    <property type="entry name" value="TRANSCRIPTIONAL REGULATOR RV3488"/>
    <property type="match status" value="1"/>
</dbReference>
<dbReference type="Gene3D" id="1.10.10.10">
    <property type="entry name" value="Winged helix-like DNA-binding domain superfamily/Winged helix DNA-binding domain"/>
    <property type="match status" value="1"/>
</dbReference>
<evidence type="ECO:0000259" key="1">
    <source>
        <dbReference type="Pfam" id="PF03551"/>
    </source>
</evidence>
<dbReference type="InterPro" id="IPR036388">
    <property type="entry name" value="WH-like_DNA-bd_sf"/>
</dbReference>
<dbReference type="PANTHER" id="PTHR33169">
    <property type="entry name" value="PADR-FAMILY TRANSCRIPTIONAL REGULATOR"/>
    <property type="match status" value="1"/>
</dbReference>
<dbReference type="Proteomes" id="UP000276417">
    <property type="component" value="Chromosome 2"/>
</dbReference>
<dbReference type="AlphaFoldDB" id="A0A3G8YFG8"/>
<organism evidence="2 3">
    <name type="scientific">Deinococcus psychrotolerans</name>
    <dbReference type="NCBI Taxonomy" id="2489213"/>
    <lineage>
        <taxon>Bacteria</taxon>
        <taxon>Thermotogati</taxon>
        <taxon>Deinococcota</taxon>
        <taxon>Deinococci</taxon>
        <taxon>Deinococcales</taxon>
        <taxon>Deinococcaceae</taxon>
        <taxon>Deinococcus</taxon>
    </lineage>
</organism>
<gene>
    <name evidence="2" type="ORF">EHF33_14265</name>
</gene>
<dbReference type="Pfam" id="PF03551">
    <property type="entry name" value="PadR"/>
    <property type="match status" value="1"/>
</dbReference>
<dbReference type="InterPro" id="IPR052509">
    <property type="entry name" value="Metal_resp_DNA-bind_regulator"/>
</dbReference>
<evidence type="ECO:0000313" key="2">
    <source>
        <dbReference type="EMBL" id="AZI44079.1"/>
    </source>
</evidence>
<evidence type="ECO:0000313" key="3">
    <source>
        <dbReference type="Proteomes" id="UP000276417"/>
    </source>
</evidence>
<sequence>MDQNTLRGHLDLILLASLEHAPLYGVQLIQHVHALTVGHFHFKEGTLYPALHRLEKQGLLTADLQPSPTGGPPRKYYHLTPAGRTDLARRQQNWQAFAAAMQPFGGQA</sequence>
<name>A0A3G8YFG8_9DEIO</name>
<feature type="domain" description="Transcription regulator PadR N-terminal" evidence="1">
    <location>
        <begin position="14"/>
        <end position="88"/>
    </location>
</feature>
<accession>A0A3G8YFG8</accession>
<dbReference type="KEGG" id="dph:EHF33_14265"/>
<dbReference type="InterPro" id="IPR036390">
    <property type="entry name" value="WH_DNA-bd_sf"/>
</dbReference>
<dbReference type="RefSeq" id="WP_124873381.1">
    <property type="nucleotide sequence ID" value="NZ_CP034184.1"/>
</dbReference>
<dbReference type="SUPFAM" id="SSF46785">
    <property type="entry name" value="Winged helix' DNA-binding domain"/>
    <property type="match status" value="1"/>
</dbReference>
<dbReference type="InterPro" id="IPR005149">
    <property type="entry name" value="Tscrpt_reg_PadR_N"/>
</dbReference>
<dbReference type="OrthoDB" id="9808017at2"/>
<keyword evidence="3" id="KW-1185">Reference proteome</keyword>